<keyword evidence="6 13" id="KW-0067">ATP-binding</keyword>
<dbReference type="Pfam" id="PF00664">
    <property type="entry name" value="ABC_membrane"/>
    <property type="match status" value="1"/>
</dbReference>
<keyword evidence="2" id="KW-0813">Transport</keyword>
<dbReference type="PROSITE" id="PS00211">
    <property type="entry name" value="ABC_TRANSPORTER_1"/>
    <property type="match status" value="1"/>
</dbReference>
<dbReference type="GO" id="GO:0016887">
    <property type="term" value="F:ATP hydrolysis activity"/>
    <property type="evidence" value="ECO:0007669"/>
    <property type="project" value="InterPro"/>
</dbReference>
<name>A0A1I1GGC8_RUMAL</name>
<accession>A0A1I1GGC8</accession>
<feature type="region of interest" description="Disordered" evidence="9">
    <location>
        <begin position="1"/>
        <end position="24"/>
    </location>
</feature>
<dbReference type="GO" id="GO:0005886">
    <property type="term" value="C:plasma membrane"/>
    <property type="evidence" value="ECO:0007669"/>
    <property type="project" value="UniProtKB-SubCell"/>
</dbReference>
<gene>
    <name evidence="13" type="ORF">SAMN02910406_01166</name>
</gene>
<dbReference type="InterPro" id="IPR039421">
    <property type="entry name" value="Type_1_exporter"/>
</dbReference>
<dbReference type="Gene3D" id="3.40.50.300">
    <property type="entry name" value="P-loop containing nucleotide triphosphate hydrolases"/>
    <property type="match status" value="1"/>
</dbReference>
<dbReference type="eggNOG" id="COG1132">
    <property type="taxonomic scope" value="Bacteria"/>
</dbReference>
<reference evidence="13 14" key="1">
    <citation type="submission" date="2016-10" db="EMBL/GenBank/DDBJ databases">
        <authorList>
            <person name="de Groot N.N."/>
        </authorList>
    </citation>
    <scope>NUCLEOTIDE SEQUENCE [LARGE SCALE GENOMIC DNA]</scope>
    <source>
        <strain evidence="13 14">AR67</strain>
    </source>
</reference>
<evidence type="ECO:0000259" key="11">
    <source>
        <dbReference type="PROSITE" id="PS50893"/>
    </source>
</evidence>
<feature type="transmembrane region" description="Helical" evidence="10">
    <location>
        <begin position="89"/>
        <end position="110"/>
    </location>
</feature>
<evidence type="ECO:0000313" key="14">
    <source>
        <dbReference type="Proteomes" id="UP000182192"/>
    </source>
</evidence>
<proteinExistence type="predicted"/>
<dbReference type="GO" id="GO:0015421">
    <property type="term" value="F:ABC-type oligopeptide transporter activity"/>
    <property type="evidence" value="ECO:0007669"/>
    <property type="project" value="TreeGrafter"/>
</dbReference>
<dbReference type="FunFam" id="3.40.50.300:FF:000287">
    <property type="entry name" value="Multidrug ABC transporter ATP-binding protein"/>
    <property type="match status" value="1"/>
</dbReference>
<feature type="transmembrane region" description="Helical" evidence="10">
    <location>
        <begin position="46"/>
        <end position="69"/>
    </location>
</feature>
<protein>
    <submittedName>
        <fullName evidence="13">ATP-binding cassette, subfamily B</fullName>
    </submittedName>
</protein>
<dbReference type="CDD" id="cd18547">
    <property type="entry name" value="ABC_6TM_Tm288_like"/>
    <property type="match status" value="1"/>
</dbReference>
<dbReference type="Proteomes" id="UP000182192">
    <property type="component" value="Unassembled WGS sequence"/>
</dbReference>
<keyword evidence="7 10" id="KW-1133">Transmembrane helix</keyword>
<dbReference type="RefSeq" id="WP_074960614.1">
    <property type="nucleotide sequence ID" value="NZ_FOKQ01000007.1"/>
</dbReference>
<evidence type="ECO:0000256" key="10">
    <source>
        <dbReference type="SAM" id="Phobius"/>
    </source>
</evidence>
<evidence type="ECO:0000256" key="3">
    <source>
        <dbReference type="ARBA" id="ARBA00022475"/>
    </source>
</evidence>
<feature type="domain" description="ABC transmembrane type-1" evidence="12">
    <location>
        <begin position="49"/>
        <end position="336"/>
    </location>
</feature>
<dbReference type="Pfam" id="PF00005">
    <property type="entry name" value="ABC_tran"/>
    <property type="match status" value="1"/>
</dbReference>
<sequence length="611" mass="67739">MPPMPPNPNNKQQPGGRQSALINAEKPKNARETLGKLLRYIGRSKYLFFGLMAVMLMITLLGLAAPYIQQIAIDCITLDDKKLNVDTEKLIKILIALGTVYLLNSVFSYMQGIFSARLSQKTVSTMRRDLFGDLVKLPIKYFDTHRHGDIMSRMTNDVENISNTVSQSIGSLISGVLTVVGSIIIMLTYSPLLTLISLSTVVLTVFVSAKMTKYMRRYFLKQQIILGKLNGHVEEMVTGHRTVVSYSKEQAAVDDFNVMSDELRRTGIRAQICAGVMGPLMNCIGNFGFVMIAAFGGWFSYKGWITVGTIQAFILYSKQFSRPINEIANQYANIQTAIAGAERIFEVMETTPETDEGTNAITAEDIRGEIKFEDIHFSYDPEKPVLKGLDLDIAQGMKIAIVGATGSGKTTVVNLLTRFYEADSGRITVDGVDIRDMRMDELRKSVGIVLQDTVLFKGSIEENIRYGKEDAPDEDVRRAAAHANADAFIRHLPEGYKTQLAEGGSNLSQGQRQLLAIARAVLADPKILILDEATSSVDTRTEMHIQSAMVALMKNRTSLIIAHRLSTIRDADMIVVIDGGKVAEKGRHEELIAQKGCYYELYRTQFAGNKT</sequence>
<evidence type="ECO:0000313" key="13">
    <source>
        <dbReference type="EMBL" id="SFC10601.1"/>
    </source>
</evidence>
<dbReference type="InterPro" id="IPR027417">
    <property type="entry name" value="P-loop_NTPase"/>
</dbReference>
<evidence type="ECO:0000256" key="8">
    <source>
        <dbReference type="ARBA" id="ARBA00023136"/>
    </source>
</evidence>
<evidence type="ECO:0000259" key="12">
    <source>
        <dbReference type="PROSITE" id="PS50929"/>
    </source>
</evidence>
<keyword evidence="5" id="KW-0547">Nucleotide-binding</keyword>
<dbReference type="AlphaFoldDB" id="A0A1I1GGC8"/>
<evidence type="ECO:0000256" key="9">
    <source>
        <dbReference type="SAM" id="MobiDB-lite"/>
    </source>
</evidence>
<dbReference type="CDD" id="cd03254">
    <property type="entry name" value="ABCC_Glucan_exporter_like"/>
    <property type="match status" value="1"/>
</dbReference>
<dbReference type="FunFam" id="1.20.1560.10:FF:000011">
    <property type="entry name" value="Multidrug ABC transporter ATP-binding protein"/>
    <property type="match status" value="1"/>
</dbReference>
<dbReference type="PANTHER" id="PTHR43394:SF1">
    <property type="entry name" value="ATP-BINDING CASSETTE SUB-FAMILY B MEMBER 10, MITOCHONDRIAL"/>
    <property type="match status" value="1"/>
</dbReference>
<dbReference type="InterPro" id="IPR011527">
    <property type="entry name" value="ABC1_TM_dom"/>
</dbReference>
<dbReference type="SUPFAM" id="SSF52540">
    <property type="entry name" value="P-loop containing nucleoside triphosphate hydrolases"/>
    <property type="match status" value="1"/>
</dbReference>
<dbReference type="SUPFAM" id="SSF90123">
    <property type="entry name" value="ABC transporter transmembrane region"/>
    <property type="match status" value="1"/>
</dbReference>
<dbReference type="InterPro" id="IPR017871">
    <property type="entry name" value="ABC_transporter-like_CS"/>
</dbReference>
<keyword evidence="8 10" id="KW-0472">Membrane</keyword>
<dbReference type="SMART" id="SM00382">
    <property type="entry name" value="AAA"/>
    <property type="match status" value="1"/>
</dbReference>
<dbReference type="InterPro" id="IPR003593">
    <property type="entry name" value="AAA+_ATPase"/>
</dbReference>
<dbReference type="OrthoDB" id="9762778at2"/>
<feature type="transmembrane region" description="Helical" evidence="10">
    <location>
        <begin position="169"/>
        <end position="189"/>
    </location>
</feature>
<dbReference type="InterPro" id="IPR003439">
    <property type="entry name" value="ABC_transporter-like_ATP-bd"/>
</dbReference>
<dbReference type="PROSITE" id="PS50893">
    <property type="entry name" value="ABC_TRANSPORTER_2"/>
    <property type="match status" value="1"/>
</dbReference>
<dbReference type="Gene3D" id="1.20.1560.10">
    <property type="entry name" value="ABC transporter type 1, transmembrane domain"/>
    <property type="match status" value="1"/>
</dbReference>
<dbReference type="PANTHER" id="PTHR43394">
    <property type="entry name" value="ATP-DEPENDENT PERMEASE MDL1, MITOCHONDRIAL"/>
    <property type="match status" value="1"/>
</dbReference>
<dbReference type="PROSITE" id="PS50929">
    <property type="entry name" value="ABC_TM1F"/>
    <property type="match status" value="1"/>
</dbReference>
<evidence type="ECO:0000256" key="6">
    <source>
        <dbReference type="ARBA" id="ARBA00022840"/>
    </source>
</evidence>
<dbReference type="InterPro" id="IPR036640">
    <property type="entry name" value="ABC1_TM_sf"/>
</dbReference>
<organism evidence="13 14">
    <name type="scientific">Ruminococcus albus</name>
    <dbReference type="NCBI Taxonomy" id="1264"/>
    <lineage>
        <taxon>Bacteria</taxon>
        <taxon>Bacillati</taxon>
        <taxon>Bacillota</taxon>
        <taxon>Clostridia</taxon>
        <taxon>Eubacteriales</taxon>
        <taxon>Oscillospiraceae</taxon>
        <taxon>Ruminococcus</taxon>
    </lineage>
</organism>
<keyword evidence="3" id="KW-1003">Cell membrane</keyword>
<feature type="transmembrane region" description="Helical" evidence="10">
    <location>
        <begin position="272"/>
        <end position="295"/>
    </location>
</feature>
<dbReference type="GO" id="GO:0005524">
    <property type="term" value="F:ATP binding"/>
    <property type="evidence" value="ECO:0007669"/>
    <property type="project" value="UniProtKB-KW"/>
</dbReference>
<keyword evidence="4 10" id="KW-0812">Transmembrane</keyword>
<evidence type="ECO:0000256" key="5">
    <source>
        <dbReference type="ARBA" id="ARBA00022741"/>
    </source>
</evidence>
<feature type="transmembrane region" description="Helical" evidence="10">
    <location>
        <begin position="195"/>
        <end position="212"/>
    </location>
</feature>
<evidence type="ECO:0000256" key="1">
    <source>
        <dbReference type="ARBA" id="ARBA00004651"/>
    </source>
</evidence>
<evidence type="ECO:0000256" key="4">
    <source>
        <dbReference type="ARBA" id="ARBA00022692"/>
    </source>
</evidence>
<evidence type="ECO:0000256" key="2">
    <source>
        <dbReference type="ARBA" id="ARBA00022448"/>
    </source>
</evidence>
<evidence type="ECO:0000256" key="7">
    <source>
        <dbReference type="ARBA" id="ARBA00022989"/>
    </source>
</evidence>
<feature type="domain" description="ABC transporter" evidence="11">
    <location>
        <begin position="370"/>
        <end position="604"/>
    </location>
</feature>
<comment type="subcellular location">
    <subcellularLocation>
        <location evidence="1">Cell membrane</location>
        <topology evidence="1">Multi-pass membrane protein</topology>
    </subcellularLocation>
</comment>
<dbReference type="EMBL" id="FOKQ01000007">
    <property type="protein sequence ID" value="SFC10601.1"/>
    <property type="molecule type" value="Genomic_DNA"/>
</dbReference>